<protein>
    <submittedName>
        <fullName evidence="3">Uncharacterized protein</fullName>
    </submittedName>
</protein>
<dbReference type="EMBL" id="JADOUF010000001">
    <property type="protein sequence ID" value="MBG6134382.1"/>
    <property type="molecule type" value="Genomic_DNA"/>
</dbReference>
<feature type="compositionally biased region" description="Basic and acidic residues" evidence="1">
    <location>
        <begin position="47"/>
        <end position="60"/>
    </location>
</feature>
<feature type="signal peptide" evidence="2">
    <location>
        <begin position="1"/>
        <end position="27"/>
    </location>
</feature>
<dbReference type="RefSeq" id="WP_197001627.1">
    <property type="nucleotide sequence ID" value="NZ_BONS01000028.1"/>
</dbReference>
<evidence type="ECO:0000313" key="4">
    <source>
        <dbReference type="Proteomes" id="UP000622552"/>
    </source>
</evidence>
<comment type="caution">
    <text evidence="3">The sequence shown here is derived from an EMBL/GenBank/DDBJ whole genome shotgun (WGS) entry which is preliminary data.</text>
</comment>
<name>A0A8J7KMT3_9ACTN</name>
<organism evidence="3 4">
    <name type="scientific">Longispora fulva</name>
    <dbReference type="NCBI Taxonomy" id="619741"/>
    <lineage>
        <taxon>Bacteria</taxon>
        <taxon>Bacillati</taxon>
        <taxon>Actinomycetota</taxon>
        <taxon>Actinomycetes</taxon>
        <taxon>Micromonosporales</taxon>
        <taxon>Micromonosporaceae</taxon>
        <taxon>Longispora</taxon>
    </lineage>
</organism>
<proteinExistence type="predicted"/>
<feature type="compositionally biased region" description="Acidic residues" evidence="1">
    <location>
        <begin position="84"/>
        <end position="96"/>
    </location>
</feature>
<keyword evidence="2" id="KW-0732">Signal</keyword>
<evidence type="ECO:0000256" key="2">
    <source>
        <dbReference type="SAM" id="SignalP"/>
    </source>
</evidence>
<evidence type="ECO:0000313" key="3">
    <source>
        <dbReference type="EMBL" id="MBG6134382.1"/>
    </source>
</evidence>
<keyword evidence="4" id="KW-1185">Reference proteome</keyword>
<sequence length="96" mass="10168">MRWIPLAVKVTVALAAGGFLTVSLAMAKPPRPAADPPVVRQVPVTERQARDLTRLTERPRSSPTPAPTRGGSGPSPVPTPPDLPVDEDEDEDLAPD</sequence>
<accession>A0A8J7KMT3</accession>
<feature type="chain" id="PRO_5035279232" evidence="2">
    <location>
        <begin position="28"/>
        <end position="96"/>
    </location>
</feature>
<feature type="region of interest" description="Disordered" evidence="1">
    <location>
        <begin position="28"/>
        <end position="96"/>
    </location>
</feature>
<reference evidence="3" key="1">
    <citation type="submission" date="2020-11" db="EMBL/GenBank/DDBJ databases">
        <title>Sequencing the genomes of 1000 actinobacteria strains.</title>
        <authorList>
            <person name="Klenk H.-P."/>
        </authorList>
    </citation>
    <scope>NUCLEOTIDE SEQUENCE</scope>
    <source>
        <strain evidence="3">DSM 45356</strain>
    </source>
</reference>
<dbReference type="Proteomes" id="UP000622552">
    <property type="component" value="Unassembled WGS sequence"/>
</dbReference>
<dbReference type="AlphaFoldDB" id="A0A8J7KMT3"/>
<gene>
    <name evidence="3" type="ORF">IW245_000576</name>
</gene>
<evidence type="ECO:0000256" key="1">
    <source>
        <dbReference type="SAM" id="MobiDB-lite"/>
    </source>
</evidence>